<feature type="domain" description="Alpha galactosidase C-terminal" evidence="11">
    <location>
        <begin position="335"/>
        <end position="406"/>
    </location>
</feature>
<evidence type="ECO:0000256" key="4">
    <source>
        <dbReference type="ARBA" id="ARBA00022525"/>
    </source>
</evidence>
<dbReference type="GO" id="GO:0005576">
    <property type="term" value="C:extracellular region"/>
    <property type="evidence" value="ECO:0007669"/>
    <property type="project" value="UniProtKB-SubCell"/>
</dbReference>
<dbReference type="Gene3D" id="3.20.20.70">
    <property type="entry name" value="Aldolase class I"/>
    <property type="match status" value="1"/>
</dbReference>
<feature type="signal peptide" evidence="10">
    <location>
        <begin position="1"/>
        <end position="21"/>
    </location>
</feature>
<keyword evidence="13" id="KW-1185">Reference proteome</keyword>
<dbReference type="EC" id="3.2.1.22" evidence="9"/>
<dbReference type="VEuPathDB" id="FungiDB:BD410DRAFT_842800"/>
<dbReference type="CDD" id="cd14792">
    <property type="entry name" value="GH27"/>
    <property type="match status" value="1"/>
</dbReference>
<dbReference type="InterPro" id="IPR013780">
    <property type="entry name" value="Glyco_hydro_b"/>
</dbReference>
<evidence type="ECO:0000313" key="13">
    <source>
        <dbReference type="Proteomes" id="UP000294933"/>
    </source>
</evidence>
<dbReference type="InterPro" id="IPR013785">
    <property type="entry name" value="Aldolase_TIM"/>
</dbReference>
<keyword evidence="9" id="KW-1015">Disulfide bond</keyword>
<evidence type="ECO:0000256" key="7">
    <source>
        <dbReference type="ARBA" id="ARBA00023180"/>
    </source>
</evidence>
<keyword evidence="8 9" id="KW-0326">Glycosidase</keyword>
<comment type="subcellular location">
    <subcellularLocation>
        <location evidence="2">Secreted</location>
    </subcellularLocation>
</comment>
<evidence type="ECO:0000259" key="11">
    <source>
        <dbReference type="Pfam" id="PF17801"/>
    </source>
</evidence>
<dbReference type="FunFam" id="3.20.20.70:FF:000197">
    <property type="entry name" value="Alpha-galactosidase"/>
    <property type="match status" value="1"/>
</dbReference>
<dbReference type="Gene3D" id="2.60.40.1180">
    <property type="entry name" value="Golgi alpha-mannosidase II"/>
    <property type="match status" value="1"/>
</dbReference>
<organism evidence="12 13">
    <name type="scientific">Rickenella mellea</name>
    <dbReference type="NCBI Taxonomy" id="50990"/>
    <lineage>
        <taxon>Eukaryota</taxon>
        <taxon>Fungi</taxon>
        <taxon>Dikarya</taxon>
        <taxon>Basidiomycota</taxon>
        <taxon>Agaricomycotina</taxon>
        <taxon>Agaricomycetes</taxon>
        <taxon>Hymenochaetales</taxon>
        <taxon>Rickenellaceae</taxon>
        <taxon>Rickenella</taxon>
    </lineage>
</organism>
<dbReference type="GO" id="GO:0005975">
    <property type="term" value="P:carbohydrate metabolic process"/>
    <property type="evidence" value="ECO:0007669"/>
    <property type="project" value="InterPro"/>
</dbReference>
<evidence type="ECO:0000256" key="2">
    <source>
        <dbReference type="ARBA" id="ARBA00004613"/>
    </source>
</evidence>
<feature type="chain" id="PRO_5021348531" description="Alpha-galactosidase" evidence="10">
    <location>
        <begin position="22"/>
        <end position="407"/>
    </location>
</feature>
<name>A0A4Y7PTV0_9AGAM</name>
<dbReference type="PANTHER" id="PTHR11452:SF61">
    <property type="entry name" value="ALPHA-GALACTOSIDASE B-RELATED"/>
    <property type="match status" value="1"/>
</dbReference>
<dbReference type="EMBL" id="ML170207">
    <property type="protein sequence ID" value="TDL18476.1"/>
    <property type="molecule type" value="Genomic_DNA"/>
</dbReference>
<protein>
    <recommendedName>
        <fullName evidence="9">Alpha-galactosidase</fullName>
        <ecNumber evidence="9">3.2.1.22</ecNumber>
    </recommendedName>
    <alternativeName>
        <fullName evidence="9">Melibiase</fullName>
    </alternativeName>
</protein>
<dbReference type="AlphaFoldDB" id="A0A4Y7PTV0"/>
<sequence>MLSPSLVAIAFAFCSASLSNAAPPTATPTQAVGKLPALGWNNYNAFGCNVGQTTILAQANQFISLGLKTAGYQYVNIDDCWALRSRDSSGRMVPDSSKWPNGISGLATQIHNLGLKLGIYSDAGTETCSGYPGSLGHEAIDAATFAGWGVDYLKYDNCFVPANWTDAKTPPGGDWYNSNSAIRYRQMTAALDQQSRPIQFNLCIWGQANVWEWGAKVGHSWRMTGDATAAWSFVTTAITSNAPHLSSVNFYSHNDMDMMEIGNGNLTIAEQRTHFAAWAMMKSPILLGTDLTKLSAQSLAIVKNAEILAFHQDPNIGTPAMQFKNSGSPTTSVPEYFAGKSSAGTHVFVINTGGSTSSRTLNFASVPGLGSGTFTVHDMWSGKDIGKFTNSYTFSLGSHDTAALRLK</sequence>
<keyword evidence="6 9" id="KW-0378">Hydrolase</keyword>
<evidence type="ECO:0000256" key="8">
    <source>
        <dbReference type="ARBA" id="ARBA00023295"/>
    </source>
</evidence>
<reference evidence="12 13" key="1">
    <citation type="submission" date="2018-06" db="EMBL/GenBank/DDBJ databases">
        <title>A transcriptomic atlas of mushroom development highlights an independent origin of complex multicellularity.</title>
        <authorList>
            <consortium name="DOE Joint Genome Institute"/>
            <person name="Krizsan K."/>
            <person name="Almasi E."/>
            <person name="Merenyi Z."/>
            <person name="Sahu N."/>
            <person name="Viragh M."/>
            <person name="Koszo T."/>
            <person name="Mondo S."/>
            <person name="Kiss B."/>
            <person name="Balint B."/>
            <person name="Kues U."/>
            <person name="Barry K."/>
            <person name="Hegedus J.C."/>
            <person name="Henrissat B."/>
            <person name="Johnson J."/>
            <person name="Lipzen A."/>
            <person name="Ohm R."/>
            <person name="Nagy I."/>
            <person name="Pangilinan J."/>
            <person name="Yan J."/>
            <person name="Xiong Y."/>
            <person name="Grigoriev I.V."/>
            <person name="Hibbett D.S."/>
            <person name="Nagy L.G."/>
        </authorList>
    </citation>
    <scope>NUCLEOTIDE SEQUENCE [LARGE SCALE GENOMIC DNA]</scope>
    <source>
        <strain evidence="12 13">SZMC22713</strain>
    </source>
</reference>
<dbReference type="InterPro" id="IPR017853">
    <property type="entry name" value="GH"/>
</dbReference>
<comment type="similarity">
    <text evidence="3 9">Belongs to the glycosyl hydrolase 27 family.</text>
</comment>
<dbReference type="PRINTS" id="PR00740">
    <property type="entry name" value="GLHYDRLASE27"/>
</dbReference>
<dbReference type="InterPro" id="IPR000111">
    <property type="entry name" value="Glyco_hydro_27/36_CS"/>
</dbReference>
<accession>A0A4Y7PTV0</accession>
<evidence type="ECO:0000256" key="3">
    <source>
        <dbReference type="ARBA" id="ARBA00009743"/>
    </source>
</evidence>
<dbReference type="SUPFAM" id="SSF51445">
    <property type="entry name" value="(Trans)glycosidases"/>
    <property type="match status" value="1"/>
</dbReference>
<proteinExistence type="inferred from homology"/>
<dbReference type="Pfam" id="PF16499">
    <property type="entry name" value="Melibiase_2"/>
    <property type="match status" value="1"/>
</dbReference>
<dbReference type="PANTHER" id="PTHR11452">
    <property type="entry name" value="ALPHA-GALACTOSIDASE/ALPHA-N-ACETYLGALACTOSAMINIDASE"/>
    <property type="match status" value="1"/>
</dbReference>
<comment type="catalytic activity">
    <reaction evidence="1 9">
        <text>Hydrolysis of terminal, non-reducing alpha-D-galactose residues in alpha-D-galactosides, including galactose oligosaccharides, galactomannans and galactolipids.</text>
        <dbReference type="EC" id="3.2.1.22"/>
    </reaction>
</comment>
<evidence type="ECO:0000256" key="1">
    <source>
        <dbReference type="ARBA" id="ARBA00001255"/>
    </source>
</evidence>
<gene>
    <name evidence="12" type="ORF">BD410DRAFT_842800</name>
</gene>
<evidence type="ECO:0000256" key="10">
    <source>
        <dbReference type="SAM" id="SignalP"/>
    </source>
</evidence>
<dbReference type="GO" id="GO:0004557">
    <property type="term" value="F:alpha-galactosidase activity"/>
    <property type="evidence" value="ECO:0007669"/>
    <property type="project" value="UniProtKB-EC"/>
</dbReference>
<dbReference type="InterPro" id="IPR002241">
    <property type="entry name" value="Glyco_hydro_27"/>
</dbReference>
<evidence type="ECO:0000256" key="5">
    <source>
        <dbReference type="ARBA" id="ARBA00022729"/>
    </source>
</evidence>
<dbReference type="PROSITE" id="PS00512">
    <property type="entry name" value="ALPHA_GALACTOSIDASE"/>
    <property type="match status" value="1"/>
</dbReference>
<dbReference type="SUPFAM" id="SSF51011">
    <property type="entry name" value="Glycosyl hydrolase domain"/>
    <property type="match status" value="1"/>
</dbReference>
<dbReference type="OrthoDB" id="5795902at2759"/>
<evidence type="ECO:0000256" key="6">
    <source>
        <dbReference type="ARBA" id="ARBA00022801"/>
    </source>
</evidence>
<keyword evidence="7" id="KW-0325">Glycoprotein</keyword>
<dbReference type="InterPro" id="IPR041233">
    <property type="entry name" value="Melibiase_C"/>
</dbReference>
<dbReference type="Proteomes" id="UP000294933">
    <property type="component" value="Unassembled WGS sequence"/>
</dbReference>
<evidence type="ECO:0000256" key="9">
    <source>
        <dbReference type="RuleBase" id="RU361168"/>
    </source>
</evidence>
<dbReference type="STRING" id="50990.A0A4Y7PTV0"/>
<keyword evidence="5 10" id="KW-0732">Signal</keyword>
<keyword evidence="4" id="KW-0964">Secreted</keyword>
<dbReference type="Pfam" id="PF17801">
    <property type="entry name" value="Melibiase_C"/>
    <property type="match status" value="1"/>
</dbReference>
<evidence type="ECO:0000313" key="12">
    <source>
        <dbReference type="EMBL" id="TDL18476.1"/>
    </source>
</evidence>